<comment type="catalytic activity">
    <reaction evidence="8">
        <text>5-diphospho-1D-myo-inositol 1,2,3,4,6-pentakisphosphate + ATP + H(+) = 1,5-bis(diphospho)-1D-myo-inositol 2,3,4,6-tetrakisphosphate + ADP</text>
        <dbReference type="Rhea" id="RHEA:10276"/>
        <dbReference type="ChEBI" id="CHEBI:15378"/>
        <dbReference type="ChEBI" id="CHEBI:30616"/>
        <dbReference type="ChEBI" id="CHEBI:58628"/>
        <dbReference type="ChEBI" id="CHEBI:77983"/>
        <dbReference type="ChEBI" id="CHEBI:456216"/>
        <dbReference type="EC" id="2.7.4.24"/>
    </reaction>
    <physiologicalReaction direction="left-to-right" evidence="8">
        <dbReference type="Rhea" id="RHEA:10277"/>
    </physiologicalReaction>
</comment>
<proteinExistence type="inferred from homology"/>
<organism evidence="13 14">
    <name type="scientific">Fragilariopsis cylindrus CCMP1102</name>
    <dbReference type="NCBI Taxonomy" id="635003"/>
    <lineage>
        <taxon>Eukaryota</taxon>
        <taxon>Sar</taxon>
        <taxon>Stramenopiles</taxon>
        <taxon>Ochrophyta</taxon>
        <taxon>Bacillariophyta</taxon>
        <taxon>Bacillariophyceae</taxon>
        <taxon>Bacillariophycidae</taxon>
        <taxon>Bacillariales</taxon>
        <taxon>Bacillariaceae</taxon>
        <taxon>Fragilariopsis</taxon>
    </lineage>
</organism>
<protein>
    <recommendedName>
        <fullName evidence="10">Inositol hexakisphosphate and diphosphoinositol-pentakisphosphate kinase</fullName>
        <ecNumber evidence="10">2.7.4.24</ecNumber>
    </recommendedName>
</protein>
<dbReference type="PANTHER" id="PTHR12750:SF9">
    <property type="entry name" value="INOSITOL HEXAKISPHOSPHATE AND DIPHOSPHOINOSITOL-PENTAKISPHOSPHATE KINASE"/>
    <property type="match status" value="1"/>
</dbReference>
<dbReference type="GO" id="GO:0032958">
    <property type="term" value="P:inositol phosphate biosynthetic process"/>
    <property type="evidence" value="ECO:0007669"/>
    <property type="project" value="TreeGrafter"/>
</dbReference>
<evidence type="ECO:0000313" key="13">
    <source>
        <dbReference type="EMBL" id="OEU18075.1"/>
    </source>
</evidence>
<evidence type="ECO:0000256" key="6">
    <source>
        <dbReference type="ARBA" id="ARBA00022777"/>
    </source>
</evidence>
<dbReference type="GO" id="GO:0033857">
    <property type="term" value="F:5-diphosphoinositol pentakisphosphate 1-kinase activity"/>
    <property type="evidence" value="ECO:0007669"/>
    <property type="project" value="TreeGrafter"/>
</dbReference>
<sequence length="834" mass="93656">MTPTTTLKSDASSSGTVSTLGGSSSVAVKRSSFKKDKKPKKESNPFIPAAIDYADSLGAGLGTAGGSVEGGEHHIDGRIQLGICAMDKKARSKPMAEILSRLDETLFRVVFFGDDLILNHPIDDWPSNIDVLIAFYSKGYPLTKAKEYVKLRNVYLLNDLNMQSKLQDRRKVYDMLEASGIDVPRHVFLSLDNYKSTGTHVEEYDDHIEINGVSIHKPFVEKPIDADDHNIAIYYPTSAGGGCKKLFRKIGNRSSEFYPDISEIRRDGSYVYEEFVETQGTDVKMYTVGPDYGHAEARKSPTVDGKVQRNADGKELRFPVILTRSEKEIARRIVVQFKQFVCGFDLLRVQEGHSVVSYCCDVNGFSFVKNSRKYYDDCAQILTEHMLAVMKPGQLLGFSTLDPLLTEVDNVDLTEHSVSSLNPLHHVARMLRQEELRCVIAVVRHGDRTPKEKLKMNTKEPIILQYFIDNSVDKMENSTKDLKVKAKGPMVDFLAAVQSATSSSADGKDDDDTSENNKLLWKFKHMRDILERWKISGLTRKLQIKPRKFDTDPDTGEKLRCKEVQLILKWGGDLTKLGENQAIKLGKQFRQEIYPDAPGGGILRLHSTFRHDLKIKTSDEGRVMKTAAAFAKGLLELEGEIPPILVSLVHKEKGSMHMLDPSGDKDVKLELDECKEKLSKNLQQDIDWRAMTEEDRFRLVGPPQVTSLRDALAKIGNPRKTLQMIYETMGTLIEELEVMLMGCGSSDEKAAVEPGGIPKGDSEEDGGNDAALSGVKLYKGETLLELTERWRFIHKRLYDKETDTFDLTRIPDVLDNVRFDVLHNPHLGFNCNIA</sequence>
<name>A0A1E7FJ67_9STRA</name>
<dbReference type="FunFam" id="3.30.470.20:FF:000003">
    <property type="entry name" value="Inositol hexakisphosphate and diphosphoinositol-pentakisphosphate kinase"/>
    <property type="match status" value="1"/>
</dbReference>
<comment type="similarity">
    <text evidence="2 10">Belongs to the histidine acid phosphatase family. VIP1 subfamily.</text>
</comment>
<comment type="subcellular location">
    <subcellularLocation>
        <location evidence="1 10">Cytoplasm</location>
        <location evidence="1 10">Cytosol</location>
    </subcellularLocation>
</comment>
<dbReference type="EMBL" id="KV784357">
    <property type="protein sequence ID" value="OEU18075.1"/>
    <property type="molecule type" value="Genomic_DNA"/>
</dbReference>
<dbReference type="AlphaFoldDB" id="A0A1E7FJ67"/>
<reference evidence="13 14" key="1">
    <citation type="submission" date="2016-09" db="EMBL/GenBank/DDBJ databases">
        <title>Extensive genetic diversity and differential bi-allelic expression allows diatom success in the polar Southern Ocean.</title>
        <authorList>
            <consortium name="DOE Joint Genome Institute"/>
            <person name="Mock T."/>
            <person name="Otillar R.P."/>
            <person name="Strauss J."/>
            <person name="Dupont C."/>
            <person name="Frickenhaus S."/>
            <person name="Maumus F."/>
            <person name="Mcmullan M."/>
            <person name="Sanges R."/>
            <person name="Schmutz J."/>
            <person name="Toseland A."/>
            <person name="Valas R."/>
            <person name="Veluchamy A."/>
            <person name="Ward B.J."/>
            <person name="Allen A."/>
            <person name="Barry K."/>
            <person name="Falciatore A."/>
            <person name="Ferrante M."/>
            <person name="Fortunato A.E."/>
            <person name="Gloeckner G."/>
            <person name="Gruber A."/>
            <person name="Hipkin R."/>
            <person name="Janech M."/>
            <person name="Kroth P."/>
            <person name="Leese F."/>
            <person name="Lindquist E."/>
            <person name="Lyon B.R."/>
            <person name="Martin J."/>
            <person name="Mayer C."/>
            <person name="Parker M."/>
            <person name="Quesneville H."/>
            <person name="Raymond J."/>
            <person name="Uhlig C."/>
            <person name="Valentin K.U."/>
            <person name="Worden A.Z."/>
            <person name="Armbrust E.V."/>
            <person name="Bowler C."/>
            <person name="Green B."/>
            <person name="Moulton V."/>
            <person name="Van Oosterhout C."/>
            <person name="Grigoriev I."/>
        </authorList>
    </citation>
    <scope>NUCLEOTIDE SEQUENCE [LARGE SCALE GENOMIC DNA]</scope>
    <source>
        <strain evidence="13 14">CCMP1102</strain>
    </source>
</reference>
<evidence type="ECO:0000313" key="14">
    <source>
        <dbReference type="Proteomes" id="UP000095751"/>
    </source>
</evidence>
<dbReference type="InterPro" id="IPR029033">
    <property type="entry name" value="His_PPase_superfam"/>
</dbReference>
<keyword evidence="7 10" id="KW-0067">ATP-binding</keyword>
<feature type="compositionally biased region" description="Basic residues" evidence="11">
    <location>
        <begin position="31"/>
        <end position="40"/>
    </location>
</feature>
<dbReference type="GO" id="GO:0052723">
    <property type="term" value="F:inositol hexakisphosphate 1-kinase activity"/>
    <property type="evidence" value="ECO:0007669"/>
    <property type="project" value="RHEA"/>
</dbReference>
<keyword evidence="6 10" id="KW-0418">Kinase</keyword>
<dbReference type="Pfam" id="PF18086">
    <property type="entry name" value="PPIP5K2_N"/>
    <property type="match status" value="1"/>
</dbReference>
<evidence type="ECO:0000256" key="2">
    <source>
        <dbReference type="ARBA" id="ARBA00005609"/>
    </source>
</evidence>
<dbReference type="SUPFAM" id="SSF53254">
    <property type="entry name" value="Phosphoglycerate mutase-like"/>
    <property type="match status" value="1"/>
</dbReference>
<comment type="function">
    <text evidence="10">Bifunctional inositol kinase that acts in concert with the IP6K kinases to synthesize the diphosphate group-containing inositol pyrophosphates diphosphoinositol pentakisphosphate, PP-InsP5, and bis-diphosphoinositol tetrakisphosphate, (PP)2-InsP4. PP-InsP5 and (PP)2-InsP4, also respectively called InsP7 and InsP8, may regulate a variety of cellular processes, including apoptosis, vesicle trafficking, cytoskeletal dynamics, and exocytosis. Phosphorylates inositol hexakisphosphate (InsP6).</text>
</comment>
<evidence type="ECO:0000256" key="8">
    <source>
        <dbReference type="ARBA" id="ARBA00033696"/>
    </source>
</evidence>
<dbReference type="InterPro" id="IPR040557">
    <property type="entry name" value="VIP1_N"/>
</dbReference>
<dbReference type="Gene3D" id="3.30.470.20">
    <property type="entry name" value="ATP-grasp fold, B domain"/>
    <property type="match status" value="1"/>
</dbReference>
<feature type="region of interest" description="Disordered" evidence="11">
    <location>
        <begin position="749"/>
        <end position="769"/>
    </location>
</feature>
<evidence type="ECO:0000256" key="7">
    <source>
        <dbReference type="ARBA" id="ARBA00022840"/>
    </source>
</evidence>
<evidence type="ECO:0000256" key="5">
    <source>
        <dbReference type="ARBA" id="ARBA00022741"/>
    </source>
</evidence>
<accession>A0A1E7FJ67</accession>
<evidence type="ECO:0000256" key="11">
    <source>
        <dbReference type="SAM" id="MobiDB-lite"/>
    </source>
</evidence>
<dbReference type="OrthoDB" id="18042at2759"/>
<evidence type="ECO:0000259" key="12">
    <source>
        <dbReference type="Pfam" id="PF18086"/>
    </source>
</evidence>
<evidence type="ECO:0000256" key="4">
    <source>
        <dbReference type="ARBA" id="ARBA00022679"/>
    </source>
</evidence>
<dbReference type="EC" id="2.7.4.24" evidence="10"/>
<dbReference type="PANTHER" id="PTHR12750">
    <property type="entry name" value="DIPHOSPHOINOSITOL PENTAKISPHOSPHATE KINASE"/>
    <property type="match status" value="1"/>
</dbReference>
<feature type="region of interest" description="Disordered" evidence="11">
    <location>
        <begin position="1"/>
        <end position="42"/>
    </location>
</feature>
<dbReference type="InterPro" id="IPR037446">
    <property type="entry name" value="His_Pase_VIP1"/>
</dbReference>
<dbReference type="Gene3D" id="3.40.50.1240">
    <property type="entry name" value="Phosphoglycerate mutase-like"/>
    <property type="match status" value="1"/>
</dbReference>
<keyword evidence="4 10" id="KW-0808">Transferase</keyword>
<dbReference type="PROSITE" id="PS00616">
    <property type="entry name" value="HIS_ACID_PHOSPHAT_1"/>
    <property type="match status" value="1"/>
</dbReference>
<dbReference type="Gene3D" id="3.40.50.11950">
    <property type="match status" value="1"/>
</dbReference>
<dbReference type="GO" id="GO:0005524">
    <property type="term" value="F:ATP binding"/>
    <property type="evidence" value="ECO:0007669"/>
    <property type="project" value="UniProtKB-KW"/>
</dbReference>
<dbReference type="InterPro" id="IPR033379">
    <property type="entry name" value="Acid_Pase_AS"/>
</dbReference>
<dbReference type="InterPro" id="IPR000560">
    <property type="entry name" value="His_Pase_clade-2"/>
</dbReference>
<dbReference type="Pfam" id="PF00328">
    <property type="entry name" value="His_Phos_2"/>
    <property type="match status" value="1"/>
</dbReference>
<keyword evidence="3 10" id="KW-0963">Cytoplasm</keyword>
<dbReference type="InParanoid" id="A0A1E7FJ67"/>
<keyword evidence="14" id="KW-1185">Reference proteome</keyword>
<feature type="domain" description="VIP1 N-terminal" evidence="12">
    <location>
        <begin position="79"/>
        <end position="168"/>
    </location>
</feature>
<evidence type="ECO:0000256" key="3">
    <source>
        <dbReference type="ARBA" id="ARBA00022490"/>
    </source>
</evidence>
<feature type="compositionally biased region" description="Polar residues" evidence="11">
    <location>
        <begin position="1"/>
        <end position="10"/>
    </location>
</feature>
<dbReference type="GO" id="GO:0005829">
    <property type="term" value="C:cytosol"/>
    <property type="evidence" value="ECO:0007669"/>
    <property type="project" value="UniProtKB-SubCell"/>
</dbReference>
<comment type="catalytic activity">
    <reaction evidence="9">
        <text>1D-myo-inositol hexakisphosphate + ATP = 1-diphospho-1D-myo-inositol 2,3,4,5,6-pentakisphosphate + ADP</text>
        <dbReference type="Rhea" id="RHEA:37459"/>
        <dbReference type="ChEBI" id="CHEBI:30616"/>
        <dbReference type="ChEBI" id="CHEBI:58130"/>
        <dbReference type="ChEBI" id="CHEBI:74946"/>
        <dbReference type="ChEBI" id="CHEBI:456216"/>
        <dbReference type="EC" id="2.7.4.24"/>
    </reaction>
    <physiologicalReaction direction="left-to-right" evidence="9">
        <dbReference type="Rhea" id="RHEA:37460"/>
    </physiologicalReaction>
</comment>
<evidence type="ECO:0000256" key="1">
    <source>
        <dbReference type="ARBA" id="ARBA00004514"/>
    </source>
</evidence>
<gene>
    <name evidence="13" type="ORF">FRACYDRAFT_184644</name>
</gene>
<evidence type="ECO:0000256" key="9">
    <source>
        <dbReference type="ARBA" id="ARBA00034629"/>
    </source>
</evidence>
<dbReference type="KEGG" id="fcy:FRACYDRAFT_184644"/>
<keyword evidence="5 10" id="KW-0547">Nucleotide-binding</keyword>
<dbReference type="GO" id="GO:0006020">
    <property type="term" value="P:inositol metabolic process"/>
    <property type="evidence" value="ECO:0007669"/>
    <property type="project" value="TreeGrafter"/>
</dbReference>
<feature type="compositionally biased region" description="Low complexity" evidence="11">
    <location>
        <begin position="11"/>
        <end position="30"/>
    </location>
</feature>
<dbReference type="Proteomes" id="UP000095751">
    <property type="component" value="Unassembled WGS sequence"/>
</dbReference>
<dbReference type="CDD" id="cd07061">
    <property type="entry name" value="HP_HAP_like"/>
    <property type="match status" value="1"/>
</dbReference>
<evidence type="ECO:0000256" key="10">
    <source>
        <dbReference type="RuleBase" id="RU365032"/>
    </source>
</evidence>